<dbReference type="RefSeq" id="XP_001884762.1">
    <property type="nucleotide sequence ID" value="XM_001884727.1"/>
</dbReference>
<evidence type="ECO:0000313" key="2">
    <source>
        <dbReference type="Proteomes" id="UP000001194"/>
    </source>
</evidence>
<dbReference type="GeneID" id="6080446"/>
<sequence length="83" mass="9767">MFPRLHRAPLSHQQSPHTKKLLLVYFFSPPLPYLSRRPSQNGMGVWFVTIFSLSDNTPNSIFFFLHAWIELVGYSQVISVYRR</sequence>
<protein>
    <submittedName>
        <fullName evidence="1">Predicted protein</fullName>
    </submittedName>
</protein>
<dbReference type="InParanoid" id="B0DLL6"/>
<dbReference type="Proteomes" id="UP000001194">
    <property type="component" value="Unassembled WGS sequence"/>
</dbReference>
<gene>
    <name evidence="1" type="ORF">LACBIDRAFT_304425</name>
</gene>
<accession>B0DLL6</accession>
<reference evidence="1 2" key="1">
    <citation type="journal article" date="2008" name="Nature">
        <title>The genome of Laccaria bicolor provides insights into mycorrhizal symbiosis.</title>
        <authorList>
            <person name="Martin F."/>
            <person name="Aerts A."/>
            <person name="Ahren D."/>
            <person name="Brun A."/>
            <person name="Danchin E.G.J."/>
            <person name="Duchaussoy F."/>
            <person name="Gibon J."/>
            <person name="Kohler A."/>
            <person name="Lindquist E."/>
            <person name="Pereda V."/>
            <person name="Salamov A."/>
            <person name="Shapiro H.J."/>
            <person name="Wuyts J."/>
            <person name="Blaudez D."/>
            <person name="Buee M."/>
            <person name="Brokstein P."/>
            <person name="Canbaeck B."/>
            <person name="Cohen D."/>
            <person name="Courty P.E."/>
            <person name="Coutinho P.M."/>
            <person name="Delaruelle C."/>
            <person name="Detter J.C."/>
            <person name="Deveau A."/>
            <person name="DiFazio S."/>
            <person name="Duplessis S."/>
            <person name="Fraissinet-Tachet L."/>
            <person name="Lucic E."/>
            <person name="Frey-Klett P."/>
            <person name="Fourrey C."/>
            <person name="Feussner I."/>
            <person name="Gay G."/>
            <person name="Grimwood J."/>
            <person name="Hoegger P.J."/>
            <person name="Jain P."/>
            <person name="Kilaru S."/>
            <person name="Labbe J."/>
            <person name="Lin Y.C."/>
            <person name="Legue V."/>
            <person name="Le Tacon F."/>
            <person name="Marmeisse R."/>
            <person name="Melayah D."/>
            <person name="Montanini B."/>
            <person name="Muratet M."/>
            <person name="Nehls U."/>
            <person name="Niculita-Hirzel H."/>
            <person name="Oudot-Le Secq M.P."/>
            <person name="Peter M."/>
            <person name="Quesneville H."/>
            <person name="Rajashekar B."/>
            <person name="Reich M."/>
            <person name="Rouhier N."/>
            <person name="Schmutz J."/>
            <person name="Yin T."/>
            <person name="Chalot M."/>
            <person name="Henrissat B."/>
            <person name="Kuees U."/>
            <person name="Lucas S."/>
            <person name="Van de Peer Y."/>
            <person name="Podila G.K."/>
            <person name="Polle A."/>
            <person name="Pukkila P.J."/>
            <person name="Richardson P.M."/>
            <person name="Rouze P."/>
            <person name="Sanders I.R."/>
            <person name="Stajich J.E."/>
            <person name="Tunlid A."/>
            <person name="Tuskan G."/>
            <person name="Grigoriev I.V."/>
        </authorList>
    </citation>
    <scope>NUCLEOTIDE SEQUENCE [LARGE SCALE GENOMIC DNA]</scope>
    <source>
        <strain evidence="2">S238N-H82 / ATCC MYA-4686</strain>
    </source>
</reference>
<evidence type="ECO:0000313" key="1">
    <source>
        <dbReference type="EMBL" id="EDR04590.1"/>
    </source>
</evidence>
<dbReference type="KEGG" id="lbc:LACBIDRAFT_304425"/>
<name>B0DLL6_LACBS</name>
<keyword evidence="2" id="KW-1185">Reference proteome</keyword>
<dbReference type="EMBL" id="DS547117">
    <property type="protein sequence ID" value="EDR04590.1"/>
    <property type="molecule type" value="Genomic_DNA"/>
</dbReference>
<organism evidence="2">
    <name type="scientific">Laccaria bicolor (strain S238N-H82 / ATCC MYA-4686)</name>
    <name type="common">Bicoloured deceiver</name>
    <name type="synonym">Laccaria laccata var. bicolor</name>
    <dbReference type="NCBI Taxonomy" id="486041"/>
    <lineage>
        <taxon>Eukaryota</taxon>
        <taxon>Fungi</taxon>
        <taxon>Dikarya</taxon>
        <taxon>Basidiomycota</taxon>
        <taxon>Agaricomycotina</taxon>
        <taxon>Agaricomycetes</taxon>
        <taxon>Agaricomycetidae</taxon>
        <taxon>Agaricales</taxon>
        <taxon>Agaricineae</taxon>
        <taxon>Hydnangiaceae</taxon>
        <taxon>Laccaria</taxon>
    </lineage>
</organism>
<proteinExistence type="predicted"/>
<dbReference type="AlphaFoldDB" id="B0DLL6"/>
<dbReference type="HOGENOM" id="CLU_2542956_0_0_1"/>